<feature type="domain" description="SUN" evidence="6">
    <location>
        <begin position="141"/>
        <end position="305"/>
    </location>
</feature>
<feature type="transmembrane region" description="Helical" evidence="5">
    <location>
        <begin position="30"/>
        <end position="49"/>
    </location>
</feature>
<evidence type="ECO:0000256" key="5">
    <source>
        <dbReference type="SAM" id="Phobius"/>
    </source>
</evidence>
<feature type="transmembrane region" description="Helical" evidence="5">
    <location>
        <begin position="707"/>
        <end position="731"/>
    </location>
</feature>
<comment type="caution">
    <text evidence="7">The sequence shown here is derived from an EMBL/GenBank/DDBJ whole genome shotgun (WGS) entry which is preliminary data.</text>
</comment>
<evidence type="ECO:0000256" key="2">
    <source>
        <dbReference type="ARBA" id="ARBA00022692"/>
    </source>
</evidence>
<dbReference type="KEGG" id="crq:GCK72_014779"/>
<comment type="subcellular location">
    <subcellularLocation>
        <location evidence="1">Membrane</location>
    </subcellularLocation>
</comment>
<gene>
    <name evidence="7" type="ORF">GCK72_014779</name>
</gene>
<evidence type="ECO:0000313" key="8">
    <source>
        <dbReference type="Proteomes" id="UP000483820"/>
    </source>
</evidence>
<dbReference type="Pfam" id="PF07738">
    <property type="entry name" value="Sad1_UNC"/>
    <property type="match status" value="2"/>
</dbReference>
<dbReference type="AlphaFoldDB" id="A0A6A5GUQ9"/>
<evidence type="ECO:0000259" key="6">
    <source>
        <dbReference type="PROSITE" id="PS51469"/>
    </source>
</evidence>
<dbReference type="PANTHER" id="PTHR12911:SF2">
    <property type="entry name" value="SUN DOMAIN-CONTAINING PROTEIN 1"/>
    <property type="match status" value="1"/>
</dbReference>
<feature type="domain" description="SUN" evidence="6">
    <location>
        <begin position="454"/>
        <end position="640"/>
    </location>
</feature>
<evidence type="ECO:0000313" key="7">
    <source>
        <dbReference type="EMBL" id="KAF1758321.1"/>
    </source>
</evidence>
<keyword evidence="3 5" id="KW-1133">Transmembrane helix</keyword>
<dbReference type="Gene3D" id="2.60.120.260">
    <property type="entry name" value="Galactose-binding domain-like"/>
    <property type="match status" value="2"/>
</dbReference>
<sequence>MNRLNIEEEENNTKNAPGIWYQWLEYRLRYYMVLEGIIIIILFFSLSNYHDLSSRNMELNAKLEIHIDNLGKRLDEIYELLKTNSVPKPERNEMLKSIQEESIRPVEVKTSEKLIEKSNSFPINSLNYSRFEMNAANILMGASVDLGLSSSSVSSEDGFFNNFFYPFTRDQSGYILLDREELPPNKSWCSDEEKPVLTIDLVKNTEIMYVSYQHSKWNGVFPDGAPKKYNVLACLDSKCENLEPLATNCEYEKSVNGQYIQEQMCRISSDSVAPPVRKVQFLFLENHGNVEKTCIYSIRVFGIRRNLFRTEQKKLEDKKKCEELAWNHKHSSLVYSWKDRFQIEESTTKKEIWYEWIRNKLRHYMILELLFSICLVLILWKQYHISSQNDKTLELISSIQSEFRNFKIDIESNTASKPTDTMNLDEGNKKFEELVEEVEEVIKDIKNPSIEINQKSKEYPKQFVPTQDNSSPNNSVFRMNAASLILGATVDSSRSSNSDNNPLFGRDQSGYVLIDRSDPPSDKAWCSNEENPILTIDLAKYIRPISVSYQHSKWSGIVPDGAPRRYDVLACLDYYCNNLEPLVSNCEYKATIDNEQEQFCSIPFNKNHYSIGKVQFHFRQNHGNVMKTCAHSIRVYGETKEVPKVKERTLKQAETCSELTYDYHHKSWAYNIIDRKNCTVLYSNGCCTECPECCDECLIQDTNWSTIGYICLNLIGILMVLFVCLILYCIVQEAIEDANEMIRLENELK</sequence>
<keyword evidence="2 5" id="KW-0812">Transmembrane</keyword>
<organism evidence="7 8">
    <name type="scientific">Caenorhabditis remanei</name>
    <name type="common">Caenorhabditis vulgaris</name>
    <dbReference type="NCBI Taxonomy" id="31234"/>
    <lineage>
        <taxon>Eukaryota</taxon>
        <taxon>Metazoa</taxon>
        <taxon>Ecdysozoa</taxon>
        <taxon>Nematoda</taxon>
        <taxon>Chromadorea</taxon>
        <taxon>Rhabditida</taxon>
        <taxon>Rhabditina</taxon>
        <taxon>Rhabditomorpha</taxon>
        <taxon>Rhabditoidea</taxon>
        <taxon>Rhabditidae</taxon>
        <taxon>Peloderinae</taxon>
        <taxon>Caenorhabditis</taxon>
    </lineage>
</organism>
<reference evidence="7 8" key="1">
    <citation type="submission" date="2019-12" db="EMBL/GenBank/DDBJ databases">
        <title>Chromosome-level assembly of the Caenorhabditis remanei genome.</title>
        <authorList>
            <person name="Teterina A.A."/>
            <person name="Willis J.H."/>
            <person name="Phillips P.C."/>
        </authorList>
    </citation>
    <scope>NUCLEOTIDE SEQUENCE [LARGE SCALE GENOMIC DNA]</scope>
    <source>
        <strain evidence="7 8">PX506</strain>
        <tissue evidence="7">Whole organism</tissue>
    </source>
</reference>
<dbReference type="GeneID" id="9828935"/>
<dbReference type="FunFam" id="2.60.120.260:FF:000158">
    <property type="entry name" value="Protein CBG16940"/>
    <property type="match status" value="1"/>
</dbReference>
<dbReference type="EMBL" id="WUAV01000004">
    <property type="protein sequence ID" value="KAF1758321.1"/>
    <property type="molecule type" value="Genomic_DNA"/>
</dbReference>
<proteinExistence type="predicted"/>
<dbReference type="InterPro" id="IPR012919">
    <property type="entry name" value="SUN_dom"/>
</dbReference>
<dbReference type="InterPro" id="IPR045119">
    <property type="entry name" value="SUN1-5"/>
</dbReference>
<dbReference type="CTD" id="9828935"/>
<dbReference type="Proteomes" id="UP000483820">
    <property type="component" value="Chromosome IV"/>
</dbReference>
<dbReference type="PROSITE" id="PS51469">
    <property type="entry name" value="SUN"/>
    <property type="match status" value="2"/>
</dbReference>
<name>A0A6A5GUQ9_CAERE</name>
<evidence type="ECO:0000256" key="3">
    <source>
        <dbReference type="ARBA" id="ARBA00022989"/>
    </source>
</evidence>
<accession>A0A6A5GUQ9</accession>
<dbReference type="GO" id="GO:0034993">
    <property type="term" value="C:meiotic nuclear membrane microtubule tethering complex"/>
    <property type="evidence" value="ECO:0007669"/>
    <property type="project" value="TreeGrafter"/>
</dbReference>
<dbReference type="GO" id="GO:0043495">
    <property type="term" value="F:protein-membrane adaptor activity"/>
    <property type="evidence" value="ECO:0007669"/>
    <property type="project" value="TreeGrafter"/>
</dbReference>
<evidence type="ECO:0000256" key="4">
    <source>
        <dbReference type="ARBA" id="ARBA00023136"/>
    </source>
</evidence>
<protein>
    <recommendedName>
        <fullName evidence="6">SUN domain-containing protein</fullName>
    </recommendedName>
</protein>
<dbReference type="PANTHER" id="PTHR12911">
    <property type="entry name" value="SAD1/UNC-84-LIKE PROTEIN-RELATED"/>
    <property type="match status" value="1"/>
</dbReference>
<evidence type="ECO:0000256" key="1">
    <source>
        <dbReference type="ARBA" id="ARBA00004370"/>
    </source>
</evidence>
<dbReference type="RefSeq" id="XP_053585227.1">
    <property type="nucleotide sequence ID" value="XM_053730455.1"/>
</dbReference>
<keyword evidence="4 5" id="KW-0472">Membrane</keyword>